<gene>
    <name evidence="1" type="ORF">CKO43_13655</name>
</gene>
<name>A0ABS1DXG8_RUBGE</name>
<protein>
    <recommendedName>
        <fullName evidence="3">Glycosyl transferase family 1 domain-containing protein</fullName>
    </recommendedName>
</protein>
<dbReference type="Pfam" id="PF13692">
    <property type="entry name" value="Glyco_trans_1_4"/>
    <property type="match status" value="1"/>
</dbReference>
<evidence type="ECO:0000313" key="1">
    <source>
        <dbReference type="EMBL" id="MBK1713821.1"/>
    </source>
</evidence>
<dbReference type="EMBL" id="NRRU01000048">
    <property type="protein sequence ID" value="MBK1713821.1"/>
    <property type="molecule type" value="Genomic_DNA"/>
</dbReference>
<proteinExistence type="predicted"/>
<dbReference type="Proteomes" id="UP001041814">
    <property type="component" value="Unassembled WGS sequence"/>
</dbReference>
<keyword evidence="2" id="KW-1185">Reference proteome</keyword>
<evidence type="ECO:0008006" key="3">
    <source>
        <dbReference type="Google" id="ProtNLM"/>
    </source>
</evidence>
<dbReference type="SUPFAM" id="SSF53756">
    <property type="entry name" value="UDP-Glycosyltransferase/glycogen phosphorylase"/>
    <property type="match status" value="1"/>
</dbReference>
<sequence>MLPTFRALADLLQAARPASKGRRRAMILLTGYGGHEQMLLRHMAADPATEWDIVAAAEEPTHLARLSQALPSNVRLSDTVLLPAYPSLLGTALVRATLSARRFLGREIGEFDLVSAGDIGNFAYLTAMVRLSAARPPITYVPMPPRQRNRATQLGRWAATRLATISPTEAAGFGPPADYVLRNMAPGHLSRLQSEGLDDGHLNLYWIGRLERNQKCPERALAILALLHARGLAHAVLHFVGDGEERSALQARVREHSPQGAVCFWGWVDFEAETLPPLPRMHALLNTSNFEGIPLTLLDALDIGIPCLVREGAISDPELAAQVVGWRTEHEAADWIADHCAPVEAARHG</sequence>
<evidence type="ECO:0000313" key="2">
    <source>
        <dbReference type="Proteomes" id="UP001041814"/>
    </source>
</evidence>
<organism evidence="1 2">
    <name type="scientific">Rubrivivax gelatinosus</name>
    <name type="common">Rhodocyclus gelatinosus</name>
    <name type="synonym">Rhodopseudomonas gelatinosa</name>
    <dbReference type="NCBI Taxonomy" id="28068"/>
    <lineage>
        <taxon>Bacteria</taxon>
        <taxon>Pseudomonadati</taxon>
        <taxon>Pseudomonadota</taxon>
        <taxon>Betaproteobacteria</taxon>
        <taxon>Burkholderiales</taxon>
        <taxon>Sphaerotilaceae</taxon>
        <taxon>Rubrivivax</taxon>
    </lineage>
</organism>
<reference evidence="1" key="1">
    <citation type="submission" date="2017-08" db="EMBL/GenBank/DDBJ databases">
        <authorList>
            <person name="Imhoff J.F."/>
            <person name="Rahn T."/>
            <person name="Kuenzel S."/>
            <person name="Neulinger S.C."/>
        </authorList>
    </citation>
    <scope>NUCLEOTIDE SEQUENCE</scope>
    <source>
        <strain evidence="1">IM 151</strain>
    </source>
</reference>
<reference evidence="1" key="2">
    <citation type="journal article" date="2020" name="Microorganisms">
        <title>Osmotic Adaptation and Compatible Solute Biosynthesis of Phototrophic Bacteria as Revealed from Genome Analyses.</title>
        <authorList>
            <person name="Imhoff J.F."/>
            <person name="Rahn T."/>
            <person name="Kunzel S."/>
            <person name="Keller A."/>
            <person name="Neulinger S.C."/>
        </authorList>
    </citation>
    <scope>NUCLEOTIDE SEQUENCE</scope>
    <source>
        <strain evidence="1">IM 151</strain>
    </source>
</reference>
<dbReference type="Gene3D" id="3.40.50.2000">
    <property type="entry name" value="Glycogen Phosphorylase B"/>
    <property type="match status" value="1"/>
</dbReference>
<accession>A0ABS1DXG8</accession>
<comment type="caution">
    <text evidence="1">The sequence shown here is derived from an EMBL/GenBank/DDBJ whole genome shotgun (WGS) entry which is preliminary data.</text>
</comment>